<evidence type="ECO:0000256" key="2">
    <source>
        <dbReference type="ARBA" id="ARBA00022525"/>
    </source>
</evidence>
<keyword evidence="3" id="KW-0732">Signal</keyword>
<dbReference type="Proteomes" id="UP001597196">
    <property type="component" value="Unassembled WGS sequence"/>
</dbReference>
<dbReference type="PROSITE" id="PS50847">
    <property type="entry name" value="GRAM_POS_ANCHORING"/>
    <property type="match status" value="1"/>
</dbReference>
<feature type="compositionally biased region" description="Low complexity" evidence="5">
    <location>
        <begin position="1531"/>
        <end position="1545"/>
    </location>
</feature>
<organism evidence="8 9">
    <name type="scientific">Lacticaseibacillus mingshuiensis</name>
    <dbReference type="NCBI Taxonomy" id="2799574"/>
    <lineage>
        <taxon>Bacteria</taxon>
        <taxon>Bacillati</taxon>
        <taxon>Bacillota</taxon>
        <taxon>Bacilli</taxon>
        <taxon>Lactobacillales</taxon>
        <taxon>Lactobacillaceae</taxon>
        <taxon>Lacticaseibacillus</taxon>
    </lineage>
</organism>
<dbReference type="Gene3D" id="2.60.40.4300">
    <property type="match status" value="6"/>
</dbReference>
<dbReference type="RefSeq" id="WP_203626753.1">
    <property type="nucleotide sequence ID" value="NZ_BOLQ01000008.1"/>
</dbReference>
<feature type="region of interest" description="Disordered" evidence="5">
    <location>
        <begin position="784"/>
        <end position="803"/>
    </location>
</feature>
<evidence type="ECO:0000256" key="3">
    <source>
        <dbReference type="ARBA" id="ARBA00022729"/>
    </source>
</evidence>
<gene>
    <name evidence="8" type="ORF">ACFQ4P_05085</name>
</gene>
<evidence type="ECO:0000256" key="1">
    <source>
        <dbReference type="ARBA" id="ARBA00022512"/>
    </source>
</evidence>
<keyword evidence="6" id="KW-0812">Transmembrane</keyword>
<dbReference type="Pfam" id="PF17965">
    <property type="entry name" value="MucBP_2"/>
    <property type="match status" value="6"/>
</dbReference>
<feature type="transmembrane region" description="Helical" evidence="6">
    <location>
        <begin position="1563"/>
        <end position="1581"/>
    </location>
</feature>
<feature type="region of interest" description="Disordered" evidence="5">
    <location>
        <begin position="1390"/>
        <end position="1419"/>
    </location>
</feature>
<name>A0ABW4CHP8_9LACO</name>
<reference evidence="9" key="1">
    <citation type="journal article" date="2019" name="Int. J. Syst. Evol. Microbiol.">
        <title>The Global Catalogue of Microorganisms (GCM) 10K type strain sequencing project: providing services to taxonomists for standard genome sequencing and annotation.</title>
        <authorList>
            <consortium name="The Broad Institute Genomics Platform"/>
            <consortium name="The Broad Institute Genome Sequencing Center for Infectious Disease"/>
            <person name="Wu L."/>
            <person name="Ma J."/>
        </authorList>
    </citation>
    <scope>NUCLEOTIDE SEQUENCE [LARGE SCALE GENOMIC DNA]</scope>
    <source>
        <strain evidence="9">CCM 8980</strain>
    </source>
</reference>
<dbReference type="Pfam" id="PF17966">
    <property type="entry name" value="Muc_B2"/>
    <property type="match status" value="7"/>
</dbReference>
<feature type="domain" description="Gram-positive cocci surface proteins LPxTG" evidence="7">
    <location>
        <begin position="1553"/>
        <end position="1587"/>
    </location>
</feature>
<evidence type="ECO:0000313" key="9">
    <source>
        <dbReference type="Proteomes" id="UP001597196"/>
    </source>
</evidence>
<dbReference type="InterPro" id="IPR019931">
    <property type="entry name" value="LPXTG_anchor"/>
</dbReference>
<sequence>MKDKRTKLFRQLSDSTAKGHYRLYKSGKLWVNQLLIGGAVVLGLTSSVAVVKAADATSAPQPATRSSVIQKATTVKAEKVDAKASSFVVAGSASAKQVDNAADATSKKTVAPVATKQPAKQSVQQSAQAKPKSVLRLAALQPNDTVADFIANAKTIGSNTDFKAFTDQYGTAATANWMRAWLNSYQYISVGDVKFPGWATTHASVAIAQGKLTADHVDGGNSVEPTDPISGLASFANGGVQEDLTGASLIGTQPTMTGWIMQQAIKNISAFYHSLASDSFYTTNGQFTKANADSLASDPESGITKRTDDDGQSVYVVHLYGKQGFNTLQAEGFSDNDTVVYDVTGSGKYSLGTGNSSQDPKSLVWNLPDFTNVDLTTTVDGKILAPNAVVDYNNSFSGGIASNGIGDVKPPIITEDTEVNFTVHFEGAGDDTPDDIVQSKETEKTTDEGTGLVTYGKVTFDPVDVPQIPGYSTEISVVDGPTITDGKSQTVTVTYVADDTAKITFVDVDDGNKTVGDTTIVSGKPDATVDYDVTEKVPDGYELVEGDLEGNITFTPGDDDVQIHLKHKHEITKDVPVDFTVNYDGAGKNTPKDNVQHGTTTKDTDLVTKKSTYTPVEFKDVPTPTVPGYDPDDDVVDGPTITDGQSKTVTVHYTASQDSAKITFVDDDANGKQVGKVTTVDGHTDESKPFDVTKDIPDGYELVPDNKTTGTITFTPGNDDVQIHLQHKHEITKDVPVDFTVNYEGAGKNTPSANVQHGTTTKDTDLVTKKSTYTPVEFKDVPTPTVPGYTTKTPSVDGPTITDGQSKMVTVKYTADDDSAKITFVDDDSNGDQVGEATIIKGKTGESKNFNVTVPAGYELVPDNKTTGTITFTPGNDDVKIHLKHKHEITKDVPVDFTVNYDGAGKNTPKDNVQRGTTTKDTDLVTKKSTYTPVEFNDVPTPTVPGYTTKTPSVEGPTITDGRSQKVTVHYNAKEDSAKVTFVDDDANGKQVGQETTVEGHTDESKPFDVTNDVPAGYELVPGSKTTGTITFTPGNDDVKIHLKHKHVIKEDISVNFTVHYQNGGKNTPKDNIQRGTTTSDTDQVTHKTTYTPVAFKDVKTPDVPGYNYDKAAVDGPTITDGKSQEATVTYTAKDDQATITFIDDVTGKQVGDATSVTGKTDETKSYNVTNKLPKGYELVPGNKTTGEITFTPGNDDVQIHLTHGTETVTTGVDGLTRDVTRTIHYINGRDQSTMRPNVTQRVSFKRSALIDKVTGDVIKYNAWQPVSTANFAKQDSPLVAGYTADKKTVAQQAADPSALHADVTVTYHADEQAGTVTYIDDTTGKTLRVDQLKGQTDTSVNYPAAALLKGYANAGYTITANDLPADGVIRFSAAGANVYTVHLTHATKHITPTAPGKPGTPVDPTNPTGPKWPADSSKDQLVKTITETVTYVYADGREAAKPSRDTVTFTREGTVDLVTGEVTFTAWVAQDGDDTFDAKNSPQLAGYTASQNRIEAIAHMTADAADQVFKVVYTKDSAPKKVPTPETPQKPETPAAPKATPRPVAKAANNVLPKTGDETATGIGYVGLLLASLSALLMVGGKKRRD</sequence>
<feature type="region of interest" description="Disordered" evidence="5">
    <location>
        <begin position="1063"/>
        <end position="1084"/>
    </location>
</feature>
<keyword evidence="1" id="KW-0134">Cell wall</keyword>
<keyword evidence="9" id="KW-1185">Reference proteome</keyword>
<keyword evidence="6" id="KW-0472">Membrane</keyword>
<dbReference type="InterPro" id="IPR041495">
    <property type="entry name" value="Mub_B2"/>
</dbReference>
<keyword evidence="4" id="KW-0572">Peptidoglycan-anchor</keyword>
<dbReference type="Gene3D" id="3.10.20.320">
    <property type="entry name" value="Putative peptidoglycan bound protein (lpxtg motif)"/>
    <property type="match status" value="5"/>
</dbReference>
<evidence type="ECO:0000259" key="7">
    <source>
        <dbReference type="PROSITE" id="PS50847"/>
    </source>
</evidence>
<dbReference type="NCBIfam" id="TIGR01167">
    <property type="entry name" value="LPXTG_anchor"/>
    <property type="match status" value="1"/>
</dbReference>
<evidence type="ECO:0000256" key="5">
    <source>
        <dbReference type="SAM" id="MobiDB-lite"/>
    </source>
</evidence>
<dbReference type="Gene3D" id="3.10.20.470">
    <property type="match status" value="1"/>
</dbReference>
<evidence type="ECO:0000256" key="4">
    <source>
        <dbReference type="ARBA" id="ARBA00023088"/>
    </source>
</evidence>
<proteinExistence type="predicted"/>
<feature type="region of interest" description="Disordered" evidence="5">
    <location>
        <begin position="1519"/>
        <end position="1545"/>
    </location>
</feature>
<feature type="compositionally biased region" description="Polar residues" evidence="5">
    <location>
        <begin position="1074"/>
        <end position="1084"/>
    </location>
</feature>
<dbReference type="InterPro" id="IPR041558">
    <property type="entry name" value="MucBP_2"/>
</dbReference>
<feature type="region of interest" description="Disordered" evidence="5">
    <location>
        <begin position="938"/>
        <end position="961"/>
    </location>
</feature>
<dbReference type="EMBL" id="JBHTOC010000006">
    <property type="protein sequence ID" value="MFD1429619.1"/>
    <property type="molecule type" value="Genomic_DNA"/>
</dbReference>
<keyword evidence="6" id="KW-1133">Transmembrane helix</keyword>
<evidence type="ECO:0000313" key="8">
    <source>
        <dbReference type="EMBL" id="MFD1429619.1"/>
    </source>
</evidence>
<accession>A0ABW4CHP8</accession>
<comment type="caution">
    <text evidence="8">The sequence shown here is derived from an EMBL/GenBank/DDBJ whole genome shotgun (WGS) entry which is preliminary data.</text>
</comment>
<protein>
    <submittedName>
        <fullName evidence="8">LPXTG cell wall anchor domain-containing protein</fullName>
    </submittedName>
</protein>
<keyword evidence="2" id="KW-0964">Secreted</keyword>
<evidence type="ECO:0000256" key="6">
    <source>
        <dbReference type="SAM" id="Phobius"/>
    </source>
</evidence>